<dbReference type="STRING" id="582402.Hbal_0847"/>
<dbReference type="EMBL" id="CP001678">
    <property type="protein sequence ID" value="ACT58541.1"/>
    <property type="molecule type" value="Genomic_DNA"/>
</dbReference>
<evidence type="ECO:0000313" key="2">
    <source>
        <dbReference type="Proteomes" id="UP000002745"/>
    </source>
</evidence>
<accession>C6XQ24</accession>
<dbReference type="PROSITE" id="PS51257">
    <property type="entry name" value="PROKAR_LIPOPROTEIN"/>
    <property type="match status" value="1"/>
</dbReference>
<dbReference type="Proteomes" id="UP000002745">
    <property type="component" value="Chromosome"/>
</dbReference>
<dbReference type="Pfam" id="PF09476">
    <property type="entry name" value="Pilus_CpaD"/>
    <property type="match status" value="1"/>
</dbReference>
<gene>
    <name evidence="1" type="ordered locus">Hbal_0847</name>
</gene>
<dbReference type="KEGG" id="hba:Hbal_0847"/>
<proteinExistence type="predicted"/>
<sequence>MSNWKTLALLGASMIAVSACSQSQENIDIATGNHREIEVKEQTHYLELTELGVGHLTPADRRRVELFVENFADDGYGPIVLSAPDGSREAVRAITSIRSILSRAGVLPDNITVGGYQPAAGNAAPLVLAYKSYQAHVPGCSTVNEHDWTDLRSNSSVGSFGCAVNENIAMMIAKPGDLLGERKIGDGDSSRQLTVYEKYRLGQSTASSQEADGSSTQQ</sequence>
<dbReference type="InterPro" id="IPR019027">
    <property type="entry name" value="Pilus_biogenesis_CpaD-related"/>
</dbReference>
<reference evidence="2" key="1">
    <citation type="journal article" date="2011" name="J. Bacteriol.">
        <title>Genome sequences of eight morphologically diverse alphaproteobacteria.</title>
        <authorList>
            <consortium name="US DOE Joint Genome Institute"/>
            <person name="Brown P.J."/>
            <person name="Kysela D.T."/>
            <person name="Buechlein A."/>
            <person name="Hemmerich C."/>
            <person name="Brun Y.V."/>
        </authorList>
    </citation>
    <scope>NUCLEOTIDE SEQUENCE [LARGE SCALE GENOMIC DNA]</scope>
    <source>
        <strain evidence="2">ATCC 49814 / DSM 5838 / IFAM 1418</strain>
    </source>
</reference>
<protein>
    <submittedName>
        <fullName evidence="1">Type IV pili component-like protein</fullName>
    </submittedName>
</protein>
<evidence type="ECO:0000313" key="1">
    <source>
        <dbReference type="EMBL" id="ACT58541.1"/>
    </source>
</evidence>
<name>C6XQ24_HIRBI</name>
<keyword evidence="2" id="KW-1185">Reference proteome</keyword>
<dbReference type="eggNOG" id="COG5461">
    <property type="taxonomic scope" value="Bacteria"/>
</dbReference>
<dbReference type="AlphaFoldDB" id="C6XQ24"/>
<dbReference type="HOGENOM" id="CLU_1265500_0_0_5"/>
<dbReference type="RefSeq" id="WP_015826691.1">
    <property type="nucleotide sequence ID" value="NC_012982.1"/>
</dbReference>
<organism evidence="1 2">
    <name type="scientific">Hirschia baltica (strain ATCC 49814 / DSM 5838 / IFAM 1418)</name>
    <dbReference type="NCBI Taxonomy" id="582402"/>
    <lineage>
        <taxon>Bacteria</taxon>
        <taxon>Pseudomonadati</taxon>
        <taxon>Pseudomonadota</taxon>
        <taxon>Alphaproteobacteria</taxon>
        <taxon>Hyphomonadales</taxon>
        <taxon>Hyphomonadaceae</taxon>
        <taxon>Hirschia</taxon>
    </lineage>
</organism>
<dbReference type="OrthoDB" id="9802674at2"/>